<organism evidence="1 2">
    <name type="scientific">Geodia barretti</name>
    <name type="common">Barrett's horny sponge</name>
    <dbReference type="NCBI Taxonomy" id="519541"/>
    <lineage>
        <taxon>Eukaryota</taxon>
        <taxon>Metazoa</taxon>
        <taxon>Porifera</taxon>
        <taxon>Demospongiae</taxon>
        <taxon>Heteroscleromorpha</taxon>
        <taxon>Tetractinellida</taxon>
        <taxon>Astrophorina</taxon>
        <taxon>Geodiidae</taxon>
        <taxon>Geodia</taxon>
    </lineage>
</organism>
<accession>A0AA35X940</accession>
<comment type="caution">
    <text evidence="1">The sequence shown here is derived from an EMBL/GenBank/DDBJ whole genome shotgun (WGS) entry which is preliminary data.</text>
</comment>
<reference evidence="1" key="1">
    <citation type="submission" date="2023-03" db="EMBL/GenBank/DDBJ databases">
        <authorList>
            <person name="Steffen K."/>
            <person name="Cardenas P."/>
        </authorList>
    </citation>
    <scope>NUCLEOTIDE SEQUENCE</scope>
</reference>
<dbReference type="EMBL" id="CASHTH010003283">
    <property type="protein sequence ID" value="CAI8042775.1"/>
    <property type="molecule type" value="Genomic_DNA"/>
</dbReference>
<keyword evidence="2" id="KW-1185">Reference proteome</keyword>
<dbReference type="Proteomes" id="UP001174909">
    <property type="component" value="Unassembled WGS sequence"/>
</dbReference>
<sequence length="229" mass="26445">MEIVSYERGVRFNLRQALISELTTYGVIGKGPDGMCQILNPIYHYCILQAFKPEINGLERDYLPEDTDFLDYLMPTGQINMELLLDNFRDFIARVGFRILQVPDTPKEFVGQDLLYAYFDQFVSLIRGVMYLEVQTGRGRMDLVIFHNGQKYIVETKIWEGHRRYQAGKAQLAAYLKLERAVAGYYVVFDHRAKPEPRVETETIDGLTTRSYVIPVVQEAPSQQIQDST</sequence>
<name>A0AA35X940_GEOBA</name>
<protein>
    <submittedName>
        <fullName evidence="1">Uncharacterized protein</fullName>
    </submittedName>
</protein>
<proteinExistence type="predicted"/>
<evidence type="ECO:0000313" key="1">
    <source>
        <dbReference type="EMBL" id="CAI8042775.1"/>
    </source>
</evidence>
<evidence type="ECO:0000313" key="2">
    <source>
        <dbReference type="Proteomes" id="UP001174909"/>
    </source>
</evidence>
<dbReference type="AlphaFoldDB" id="A0AA35X940"/>
<gene>
    <name evidence="1" type="ORF">GBAR_LOCUS23721</name>
</gene>